<name>A0ABX3ZKR5_9BACL</name>
<dbReference type="Proteomes" id="UP000196594">
    <property type="component" value="Unassembled WGS sequence"/>
</dbReference>
<dbReference type="Pfam" id="PF05580">
    <property type="entry name" value="Peptidase_S55"/>
    <property type="match status" value="1"/>
</dbReference>
<feature type="domain" description="Peptidase S55" evidence="1">
    <location>
        <begin position="86"/>
        <end position="308"/>
    </location>
</feature>
<evidence type="ECO:0000313" key="2">
    <source>
        <dbReference type="EMBL" id="OUZ40051.1"/>
    </source>
</evidence>
<keyword evidence="3" id="KW-1185">Reference proteome</keyword>
<comment type="caution">
    <text evidence="2">The sequence shown here is derived from an EMBL/GenBank/DDBJ whole genome shotgun (WGS) entry which is preliminary data.</text>
</comment>
<dbReference type="EMBL" id="NHNT01000002">
    <property type="protein sequence ID" value="OUZ40051.1"/>
    <property type="molecule type" value="Genomic_DNA"/>
</dbReference>
<organism evidence="2 3">
    <name type="scientific">Solibacillus kalamii</name>
    <dbReference type="NCBI Taxonomy" id="1748298"/>
    <lineage>
        <taxon>Bacteria</taxon>
        <taxon>Bacillati</taxon>
        <taxon>Bacillota</taxon>
        <taxon>Bacilli</taxon>
        <taxon>Bacillales</taxon>
        <taxon>Caryophanaceae</taxon>
        <taxon>Solibacillus</taxon>
    </lineage>
</organism>
<dbReference type="PROSITE" id="PS51494">
    <property type="entry name" value="SPOIVB"/>
    <property type="match status" value="1"/>
</dbReference>
<sequence length="308" mass="33994">MIKKWSILVALLFMLSPIEVLGKSLIPMGHSIGVQLEMPYVMVAQDVLLENSEWLKKGEHILKLNGEKVSQLEDIAGKGESFTLTVENGKQQRDINVSAHELVHLKPFLKSETDGIGTLTYIDPETMEYGALGHQIVDSTMKQPPKFNDGAIFEASISQVKKSTPGQPGYKISVVDKSQMPLGSVITNDVYGIFGNWKQSLHDSLHPPLEIIHANELKKGKAQILTAIDGEEVNLFDIEIDKQTDNTFTFNVVDERLIKKTGGIVQGMSGSPIIQNNQFVGAVTHMFIEEPTKGAGILVIEMLKKSPY</sequence>
<dbReference type="InterPro" id="IPR008763">
    <property type="entry name" value="Peptidase_S55"/>
</dbReference>
<evidence type="ECO:0000259" key="1">
    <source>
        <dbReference type="PROSITE" id="PS51494"/>
    </source>
</evidence>
<reference evidence="2 3" key="1">
    <citation type="journal article" date="2017" name="Int. J. Syst. Evol. Microbiol.">
        <title>Solibacillus kalamii sp. nov., isolated from a high-efficiency particulate arrestance filter system used in the International Space Station.</title>
        <authorList>
            <person name="Checinska Sielaff A."/>
            <person name="Kumar R.M."/>
            <person name="Pal D."/>
            <person name="Mayilraj S."/>
            <person name="Venkateswaran K."/>
        </authorList>
    </citation>
    <scope>NUCLEOTIDE SEQUENCE [LARGE SCALE GENOMIC DNA]</scope>
    <source>
        <strain evidence="2 3">ISSFR-015</strain>
    </source>
</reference>
<proteinExistence type="predicted"/>
<evidence type="ECO:0000313" key="3">
    <source>
        <dbReference type="Proteomes" id="UP000196594"/>
    </source>
</evidence>
<protein>
    <submittedName>
        <fullName evidence="2">Peptidase</fullName>
    </submittedName>
</protein>
<accession>A0ABX3ZKR5</accession>
<gene>
    <name evidence="2" type="ORF">CBM15_05930</name>
</gene>